<accession>A0AAD7F459</accession>
<feature type="compositionally biased region" description="Polar residues" evidence="1">
    <location>
        <begin position="59"/>
        <end position="72"/>
    </location>
</feature>
<dbReference type="EMBL" id="JARIHO010000001">
    <property type="protein sequence ID" value="KAJ7367764.1"/>
    <property type="molecule type" value="Genomic_DNA"/>
</dbReference>
<sequence length="190" mass="20782">MITPTDEKTIPQPQSIEIPRSQADMTQPQVAIPQPSTAGTTRFPTDPKVRPNPPPYNDLASQIPSAESNGGNVTEAEWKNKLKILEKKIRKYNWSKKGDEADIVESMRDLAASHNDPQVQAYWTRRATEFEKAPDSDKKAMLIDIGRGLVILIAAPFAIAGAILVGTGMLLKASGNFLTSMSGFSTMKTK</sequence>
<feature type="transmembrane region" description="Helical" evidence="2">
    <location>
        <begin position="148"/>
        <end position="171"/>
    </location>
</feature>
<proteinExistence type="predicted"/>
<evidence type="ECO:0000313" key="3">
    <source>
        <dbReference type="EMBL" id="KAJ7367764.1"/>
    </source>
</evidence>
<organism evidence="3 4">
    <name type="scientific">Mycena albidolilacea</name>
    <dbReference type="NCBI Taxonomy" id="1033008"/>
    <lineage>
        <taxon>Eukaryota</taxon>
        <taxon>Fungi</taxon>
        <taxon>Dikarya</taxon>
        <taxon>Basidiomycota</taxon>
        <taxon>Agaricomycotina</taxon>
        <taxon>Agaricomycetes</taxon>
        <taxon>Agaricomycetidae</taxon>
        <taxon>Agaricales</taxon>
        <taxon>Marasmiineae</taxon>
        <taxon>Mycenaceae</taxon>
        <taxon>Mycena</taxon>
    </lineage>
</organism>
<dbReference type="Proteomes" id="UP001218218">
    <property type="component" value="Unassembled WGS sequence"/>
</dbReference>
<comment type="caution">
    <text evidence="3">The sequence shown here is derived from an EMBL/GenBank/DDBJ whole genome shotgun (WGS) entry which is preliminary data.</text>
</comment>
<evidence type="ECO:0000256" key="1">
    <source>
        <dbReference type="SAM" id="MobiDB-lite"/>
    </source>
</evidence>
<keyword evidence="2" id="KW-1133">Transmembrane helix</keyword>
<reference evidence="3" key="1">
    <citation type="submission" date="2023-03" db="EMBL/GenBank/DDBJ databases">
        <title>Massive genome expansion in bonnet fungi (Mycena s.s.) driven by repeated elements and novel gene families across ecological guilds.</title>
        <authorList>
            <consortium name="Lawrence Berkeley National Laboratory"/>
            <person name="Harder C.B."/>
            <person name="Miyauchi S."/>
            <person name="Viragh M."/>
            <person name="Kuo A."/>
            <person name="Thoen E."/>
            <person name="Andreopoulos B."/>
            <person name="Lu D."/>
            <person name="Skrede I."/>
            <person name="Drula E."/>
            <person name="Henrissat B."/>
            <person name="Morin E."/>
            <person name="Kohler A."/>
            <person name="Barry K."/>
            <person name="LaButti K."/>
            <person name="Morin E."/>
            <person name="Salamov A."/>
            <person name="Lipzen A."/>
            <person name="Mereny Z."/>
            <person name="Hegedus B."/>
            <person name="Baldrian P."/>
            <person name="Stursova M."/>
            <person name="Weitz H."/>
            <person name="Taylor A."/>
            <person name="Grigoriev I.V."/>
            <person name="Nagy L.G."/>
            <person name="Martin F."/>
            <person name="Kauserud H."/>
        </authorList>
    </citation>
    <scope>NUCLEOTIDE SEQUENCE</scope>
    <source>
        <strain evidence="3">CBHHK002</strain>
    </source>
</reference>
<evidence type="ECO:0000256" key="2">
    <source>
        <dbReference type="SAM" id="Phobius"/>
    </source>
</evidence>
<protein>
    <submittedName>
        <fullName evidence="3">Uncharacterized protein</fullName>
    </submittedName>
</protein>
<keyword evidence="2" id="KW-0472">Membrane</keyword>
<dbReference type="AlphaFoldDB" id="A0AAD7F459"/>
<evidence type="ECO:0000313" key="4">
    <source>
        <dbReference type="Proteomes" id="UP001218218"/>
    </source>
</evidence>
<gene>
    <name evidence="3" type="ORF">DFH08DRAFT_946742</name>
</gene>
<name>A0AAD7F459_9AGAR</name>
<keyword evidence="2" id="KW-0812">Transmembrane</keyword>
<feature type="compositionally biased region" description="Polar residues" evidence="1">
    <location>
        <begin position="23"/>
        <end position="43"/>
    </location>
</feature>
<feature type="region of interest" description="Disordered" evidence="1">
    <location>
        <begin position="1"/>
        <end position="72"/>
    </location>
</feature>
<keyword evidence="4" id="KW-1185">Reference proteome</keyword>